<evidence type="ECO:0000313" key="1">
    <source>
        <dbReference type="EMBL" id="MBR0796826.1"/>
    </source>
</evidence>
<evidence type="ECO:0000313" key="2">
    <source>
        <dbReference type="Proteomes" id="UP001315278"/>
    </source>
</evidence>
<proteinExistence type="predicted"/>
<organism evidence="1 2">
    <name type="scientific">Bradyrhizobium jicamae</name>
    <dbReference type="NCBI Taxonomy" id="280332"/>
    <lineage>
        <taxon>Bacteria</taxon>
        <taxon>Pseudomonadati</taxon>
        <taxon>Pseudomonadota</taxon>
        <taxon>Alphaproteobacteria</taxon>
        <taxon>Hyphomicrobiales</taxon>
        <taxon>Nitrobacteraceae</taxon>
        <taxon>Bradyrhizobium</taxon>
    </lineage>
</organism>
<comment type="caution">
    <text evidence="1">The sequence shown here is derived from an EMBL/GenBank/DDBJ whole genome shotgun (WGS) entry which is preliminary data.</text>
</comment>
<gene>
    <name evidence="1" type="ORF">JQ615_15630</name>
</gene>
<name>A0ABS5FJ91_9BRAD</name>
<dbReference type="InterPro" id="IPR019268">
    <property type="entry name" value="DUF2278"/>
</dbReference>
<sequence>MTLVYGFVKTRLTSEPRMKPSRHGHETQFHLHCNLDVGGAQWDVAINVGTNDSDDLLKYKLIFDFRHPLIQTLAAAESGAHELTGQKALPALDLLRRPDLLDNTGKWRDSDVMDGSGDAEPAATLKRLLSRAHQENRDVYIFGRFFDQGDGLHDVHLNQGSTKGFIHRPGDDSNDHNDVWQDGAVLVDLGEPEWAAYVSAFTQQLVPTDDLGNPLPDATTIS</sequence>
<dbReference type="Pfam" id="PF10042">
    <property type="entry name" value="DUF2278"/>
    <property type="match status" value="1"/>
</dbReference>
<dbReference type="RefSeq" id="WP_212395936.1">
    <property type="nucleotide sequence ID" value="NZ_JAFCJH010000014.1"/>
</dbReference>
<keyword evidence="2" id="KW-1185">Reference proteome</keyword>
<accession>A0ABS5FJ91</accession>
<protein>
    <submittedName>
        <fullName evidence="1">DUF2278 family protein</fullName>
    </submittedName>
</protein>
<reference evidence="2" key="1">
    <citation type="journal article" date="2021" name="ISME J.">
        <title>Evolutionary origin and ecological implication of a unique nif island in free-living Bradyrhizobium lineages.</title>
        <authorList>
            <person name="Tao J."/>
        </authorList>
    </citation>
    <scope>NUCLEOTIDE SEQUENCE [LARGE SCALE GENOMIC DNA]</scope>
    <source>
        <strain evidence="2">SZCCT0434</strain>
    </source>
</reference>
<dbReference type="EMBL" id="JAFCJH010000014">
    <property type="protein sequence ID" value="MBR0796826.1"/>
    <property type="molecule type" value="Genomic_DNA"/>
</dbReference>
<dbReference type="Proteomes" id="UP001315278">
    <property type="component" value="Unassembled WGS sequence"/>
</dbReference>